<dbReference type="InterPro" id="IPR013525">
    <property type="entry name" value="ABC2_TM"/>
</dbReference>
<reference evidence="8" key="1">
    <citation type="journal article" date="2021" name="Nat. Microbiol.">
        <title>Cocultivation of an ultrasmall environmental parasitic bacterium with lytic ability against bacteria associated with wastewater foams.</title>
        <authorList>
            <person name="Batinovic S."/>
            <person name="Rose J.J.A."/>
            <person name="Ratcliffe J."/>
            <person name="Seviour R.J."/>
            <person name="Petrovski S."/>
        </authorList>
    </citation>
    <scope>NUCLEOTIDE SEQUENCE</scope>
    <source>
        <strain evidence="8">CON9</strain>
    </source>
</reference>
<evidence type="ECO:0000256" key="6">
    <source>
        <dbReference type="RuleBase" id="RU361157"/>
    </source>
</evidence>
<feature type="transmembrane region" description="Helical" evidence="6">
    <location>
        <begin position="151"/>
        <end position="176"/>
    </location>
</feature>
<dbReference type="Proteomes" id="UP001059836">
    <property type="component" value="Chromosome"/>
</dbReference>
<keyword evidence="9" id="KW-1185">Reference proteome</keyword>
<dbReference type="PANTHER" id="PTHR43229">
    <property type="entry name" value="NODULATION PROTEIN J"/>
    <property type="match status" value="1"/>
</dbReference>
<dbReference type="PANTHER" id="PTHR43229:SF2">
    <property type="entry name" value="NODULATION PROTEIN J"/>
    <property type="match status" value="1"/>
</dbReference>
<organism evidence="8 9">
    <name type="scientific">Gordonia pseudamarae</name>
    <dbReference type="NCBI Taxonomy" id="2831662"/>
    <lineage>
        <taxon>Bacteria</taxon>
        <taxon>Bacillati</taxon>
        <taxon>Actinomycetota</taxon>
        <taxon>Actinomycetes</taxon>
        <taxon>Mycobacteriales</taxon>
        <taxon>Gordoniaceae</taxon>
        <taxon>Gordonia</taxon>
    </lineage>
</organism>
<protein>
    <recommendedName>
        <fullName evidence="6">Transport permease protein</fullName>
    </recommendedName>
</protein>
<dbReference type="InterPro" id="IPR047817">
    <property type="entry name" value="ABC2_TM_bact-type"/>
</dbReference>
<keyword evidence="6" id="KW-0813">Transport</keyword>
<dbReference type="InterPro" id="IPR051784">
    <property type="entry name" value="Nod_factor_ABC_transporter"/>
</dbReference>
<dbReference type="InterPro" id="IPR000412">
    <property type="entry name" value="ABC_2_transport"/>
</dbReference>
<comment type="subcellular location">
    <subcellularLocation>
        <location evidence="6">Cell membrane</location>
        <topology evidence="6">Multi-pass membrane protein</topology>
    </subcellularLocation>
    <subcellularLocation>
        <location evidence="1">Membrane</location>
        <topology evidence="1">Multi-pass membrane protein</topology>
    </subcellularLocation>
</comment>
<evidence type="ECO:0000256" key="1">
    <source>
        <dbReference type="ARBA" id="ARBA00004141"/>
    </source>
</evidence>
<accession>A0ABX6IGB4</accession>
<evidence type="ECO:0000256" key="5">
    <source>
        <dbReference type="ARBA" id="ARBA00023251"/>
    </source>
</evidence>
<keyword evidence="5" id="KW-0046">Antibiotic resistance</keyword>
<evidence type="ECO:0000313" key="8">
    <source>
        <dbReference type="EMBL" id="QHN34897.1"/>
    </source>
</evidence>
<dbReference type="PIRSF" id="PIRSF006648">
    <property type="entry name" value="DrrB"/>
    <property type="match status" value="1"/>
</dbReference>
<evidence type="ECO:0000256" key="3">
    <source>
        <dbReference type="ARBA" id="ARBA00022989"/>
    </source>
</evidence>
<feature type="transmembrane region" description="Helical" evidence="6">
    <location>
        <begin position="118"/>
        <end position="145"/>
    </location>
</feature>
<gene>
    <name evidence="8" type="ORF">GII31_08305</name>
</gene>
<evidence type="ECO:0000313" key="9">
    <source>
        <dbReference type="Proteomes" id="UP001059836"/>
    </source>
</evidence>
<dbReference type="RefSeq" id="WP_213248497.1">
    <property type="nucleotide sequence ID" value="NZ_CP045806.1"/>
</dbReference>
<dbReference type="PROSITE" id="PS51012">
    <property type="entry name" value="ABC_TM2"/>
    <property type="match status" value="1"/>
</dbReference>
<evidence type="ECO:0000256" key="2">
    <source>
        <dbReference type="ARBA" id="ARBA00022692"/>
    </source>
</evidence>
<comment type="similarity">
    <text evidence="6">Belongs to the ABC-2 integral membrane protein family.</text>
</comment>
<feature type="transmembrane region" description="Helical" evidence="6">
    <location>
        <begin position="41"/>
        <end position="61"/>
    </location>
</feature>
<keyword evidence="2 6" id="KW-0812">Transmembrane</keyword>
<evidence type="ECO:0000256" key="4">
    <source>
        <dbReference type="ARBA" id="ARBA00023136"/>
    </source>
</evidence>
<keyword evidence="6" id="KW-1003">Cell membrane</keyword>
<feature type="transmembrane region" description="Helical" evidence="6">
    <location>
        <begin position="245"/>
        <end position="267"/>
    </location>
</feature>
<dbReference type="Pfam" id="PF01061">
    <property type="entry name" value="ABC2_membrane"/>
    <property type="match status" value="1"/>
</dbReference>
<feature type="domain" description="ABC transmembrane type-2" evidence="7">
    <location>
        <begin position="41"/>
        <end position="270"/>
    </location>
</feature>
<dbReference type="EMBL" id="CP045809">
    <property type="protein sequence ID" value="QHN34897.1"/>
    <property type="molecule type" value="Genomic_DNA"/>
</dbReference>
<name>A0ABX6IGB4_9ACTN</name>
<feature type="transmembrane region" description="Helical" evidence="6">
    <location>
        <begin position="73"/>
        <end position="97"/>
    </location>
</feature>
<sequence length="271" mass="28882">MTTATAGESRTAERTTPQPSLVTDSLALAGRHLRMMSRRPASIVGALVLPVIFAVLFLTVFGRVMDRAGIDYAQFMVPAIVLQSVFFSGMSISIWAAEDATSGMIGRLRSMPIARMAPAMALLIGETIRTVIGSLVLIVVGYIAGFRFETGIVGFLGFVGLVVCATFAICLPYLVLGYGLGKTEPVQAIGNLVYFPLLLVSTLFVPAQAYPDWMRPIVENQPISRIGEALRAASTLGMENTTSTVLIALAWCAVLTAVFAAFVPRAFGKVG</sequence>
<proteinExistence type="inferred from homology"/>
<keyword evidence="3 6" id="KW-1133">Transmembrane helix</keyword>
<keyword evidence="4 6" id="KW-0472">Membrane</keyword>
<feature type="transmembrane region" description="Helical" evidence="6">
    <location>
        <begin position="188"/>
        <end position="207"/>
    </location>
</feature>
<evidence type="ECO:0000259" key="7">
    <source>
        <dbReference type="PROSITE" id="PS51012"/>
    </source>
</evidence>